<feature type="region of interest" description="Disordered" evidence="5">
    <location>
        <begin position="618"/>
        <end position="713"/>
    </location>
</feature>
<dbReference type="GO" id="GO:0005634">
    <property type="term" value="C:nucleus"/>
    <property type="evidence" value="ECO:0007669"/>
    <property type="project" value="UniProtKB-SubCell"/>
</dbReference>
<feature type="compositionally biased region" description="Acidic residues" evidence="5">
    <location>
        <begin position="618"/>
        <end position="629"/>
    </location>
</feature>
<dbReference type="STRING" id="1316194.A0A1Q5TI61"/>
<feature type="region of interest" description="Disordered" evidence="5">
    <location>
        <begin position="475"/>
        <end position="501"/>
    </location>
</feature>
<dbReference type="PANTHER" id="PTHR34105">
    <property type="entry name" value="PROLINE-, GLUTAMIC ACID- AND LEUCINE-RICH PROTEIN 1"/>
    <property type="match status" value="1"/>
</dbReference>
<gene>
    <name evidence="7" type="ORF">PENSUB_8124</name>
</gene>
<evidence type="ECO:0000256" key="4">
    <source>
        <dbReference type="ARBA" id="ARBA00023242"/>
    </source>
</evidence>
<dbReference type="OrthoDB" id="20900at2759"/>
<feature type="compositionally biased region" description="Polar residues" evidence="5">
    <location>
        <begin position="634"/>
        <end position="658"/>
    </location>
</feature>
<accession>A0A1Q5TI61</accession>
<evidence type="ECO:0000256" key="3">
    <source>
        <dbReference type="ARBA" id="ARBA00021502"/>
    </source>
</evidence>
<evidence type="ECO:0000256" key="5">
    <source>
        <dbReference type="SAM" id="MobiDB-lite"/>
    </source>
</evidence>
<evidence type="ECO:0000313" key="7">
    <source>
        <dbReference type="EMBL" id="OKO99907.1"/>
    </source>
</evidence>
<feature type="region of interest" description="Disordered" evidence="5">
    <location>
        <begin position="739"/>
        <end position="775"/>
    </location>
</feature>
<evidence type="ECO:0000256" key="2">
    <source>
        <dbReference type="ARBA" id="ARBA00010511"/>
    </source>
</evidence>
<reference evidence="7 8" key="1">
    <citation type="submission" date="2016-10" db="EMBL/GenBank/DDBJ databases">
        <title>Genome sequence of the ascomycete fungus Penicillium subrubescens.</title>
        <authorList>
            <person name="De Vries R.P."/>
            <person name="Peng M."/>
            <person name="Dilokpimol A."/>
            <person name="Hilden K."/>
            <person name="Makela M.R."/>
            <person name="Grigoriev I."/>
            <person name="Riley R."/>
            <person name="Granchi Z."/>
        </authorList>
    </citation>
    <scope>NUCLEOTIDE SEQUENCE [LARGE SCALE GENOMIC DNA]</scope>
    <source>
        <strain evidence="7 8">CBS 132785</strain>
    </source>
</reference>
<feature type="compositionally biased region" description="Acidic residues" evidence="5">
    <location>
        <begin position="756"/>
        <end position="775"/>
    </location>
</feature>
<dbReference type="EMBL" id="MNBE01000653">
    <property type="protein sequence ID" value="OKO99907.1"/>
    <property type="molecule type" value="Genomic_DNA"/>
</dbReference>
<dbReference type="Proteomes" id="UP000186955">
    <property type="component" value="Unassembled WGS sequence"/>
</dbReference>
<evidence type="ECO:0000313" key="8">
    <source>
        <dbReference type="Proteomes" id="UP000186955"/>
    </source>
</evidence>
<protein>
    <recommendedName>
        <fullName evidence="3">Pre-rRNA-processing protein RIX1</fullName>
    </recommendedName>
</protein>
<dbReference type="PANTHER" id="PTHR34105:SF1">
    <property type="entry name" value="PROLINE-, GLUTAMIC ACID- AND LEUCINE-RICH PROTEIN 1"/>
    <property type="match status" value="1"/>
</dbReference>
<comment type="similarity">
    <text evidence="2">Belongs to the RIX1/PELP1 family.</text>
</comment>
<proteinExistence type="inferred from homology"/>
<organism evidence="7 8">
    <name type="scientific">Penicillium subrubescens</name>
    <dbReference type="NCBI Taxonomy" id="1316194"/>
    <lineage>
        <taxon>Eukaryota</taxon>
        <taxon>Fungi</taxon>
        <taxon>Dikarya</taxon>
        <taxon>Ascomycota</taxon>
        <taxon>Pezizomycotina</taxon>
        <taxon>Eurotiomycetes</taxon>
        <taxon>Eurotiomycetidae</taxon>
        <taxon>Eurotiales</taxon>
        <taxon>Aspergillaceae</taxon>
        <taxon>Penicillium</taxon>
    </lineage>
</organism>
<dbReference type="GO" id="GO:0006364">
    <property type="term" value="P:rRNA processing"/>
    <property type="evidence" value="ECO:0007669"/>
    <property type="project" value="TreeGrafter"/>
</dbReference>
<dbReference type="AlphaFoldDB" id="A0A1Q5TI61"/>
<sequence length="775" mass="83984">MAATTLRAVTHRLTTTPVDQLPSIAAFLAASLSDCAELLSAPQAQKPGKGDSDHAVQIHKLKTRLASLLQDRTVEGRWTAVVLVKATVEAGQWEILRGYEPIVRGLIGILAKPDPVSTRKMCIITLTRIFHLTYQYPTLVREITTPHLPGFVTAALNLVSTLVKLPSGSSRKPKPNTPFMEIVLHAILELIPRHPTIFRPFGTQLWSLLGDILSSSSQVYFPEQVLDVAEQLFASLYRCAPKDKSGLGWSDECKSTILSAHRAADHVFRAITEQWESVDPTLVHIKQDYSNELADPSADALGFPGWTGIHAGTDRLVTLLRILSEIISMPSAATIAIPLGSILDLTSRLTSVTIPPNGEASQNGVQFNPQISRDERELLWAELPRIHIACMDLLAHVVGVLETSTAPISQNILEQVTWVFKNEKFRRDVRSASYDLLSSVLKLTGPAMTKQSIGSVANVLRVCCHDLLPQFEDSGAAGKSQTDAKSKSKGGQGTANADSFLDPELRKKQQLKACPQFPELQQAASGLLQGALTYISPGLLAPSVRAEIDRTIILTSNKDAMLASVLNPIPAAKGRGAGSSLIPFLVRGYSDQMEVEALVRPRMPVLMTAPELDAYAEMEEDEEADEMADEPFNAPSQSASFLTQPAATSVEAQKTEPSAASVAPLQKRTYFEETSAESHSSPASGKQPVQVKKARFEEKAQTPASVPAYQPTKVEASMVPKHVQATSQAPATSQVAVEALPVDDSDDELPALNIDPDTDDEDDDEEDDEDVAMEG</sequence>
<name>A0A1Q5TI61_9EURO</name>
<feature type="domain" description="Pre-rRNA-processing protein RIX1 N-terminal" evidence="6">
    <location>
        <begin position="6"/>
        <end position="218"/>
    </location>
</feature>
<dbReference type="InterPro" id="IPR016024">
    <property type="entry name" value="ARM-type_fold"/>
</dbReference>
<dbReference type="InterPro" id="IPR012583">
    <property type="entry name" value="RIX1_N"/>
</dbReference>
<keyword evidence="4" id="KW-0539">Nucleus</keyword>
<dbReference type="SUPFAM" id="SSF48371">
    <property type="entry name" value="ARM repeat"/>
    <property type="match status" value="1"/>
</dbReference>
<evidence type="ECO:0000256" key="1">
    <source>
        <dbReference type="ARBA" id="ARBA00004123"/>
    </source>
</evidence>
<dbReference type="Pfam" id="PF08167">
    <property type="entry name" value="RIX1"/>
    <property type="match status" value="1"/>
</dbReference>
<keyword evidence="8" id="KW-1185">Reference proteome</keyword>
<comment type="caution">
    <text evidence="7">The sequence shown here is derived from an EMBL/GenBank/DDBJ whole genome shotgun (WGS) entry which is preliminary data.</text>
</comment>
<evidence type="ECO:0000259" key="6">
    <source>
        <dbReference type="Pfam" id="PF08167"/>
    </source>
</evidence>
<comment type="subcellular location">
    <subcellularLocation>
        <location evidence="1">Nucleus</location>
    </subcellularLocation>
</comment>